<evidence type="ECO:0000256" key="6">
    <source>
        <dbReference type="ARBA" id="ARBA00022683"/>
    </source>
</evidence>
<keyword evidence="3" id="KW-0963">Cytoplasm</keyword>
<dbReference type="GO" id="GO:0008982">
    <property type="term" value="F:protein-N(PI)-phosphohistidine-sugar phosphotransferase activity"/>
    <property type="evidence" value="ECO:0007669"/>
    <property type="project" value="InterPro"/>
</dbReference>
<protein>
    <recommendedName>
        <fullName evidence="8">PTS EIIB type-4 domain-containing protein</fullName>
    </recommendedName>
</protein>
<reference evidence="9" key="1">
    <citation type="submission" date="2019-08" db="EMBL/GenBank/DDBJ databases">
        <authorList>
            <person name="Kucharzyk K."/>
            <person name="Murdoch R.W."/>
            <person name="Higgins S."/>
            <person name="Loffler F."/>
        </authorList>
    </citation>
    <scope>NUCLEOTIDE SEQUENCE</scope>
</reference>
<dbReference type="GO" id="GO:0009401">
    <property type="term" value="P:phosphoenolpyruvate-dependent sugar phosphotransferase system"/>
    <property type="evidence" value="ECO:0007669"/>
    <property type="project" value="UniProtKB-KW"/>
</dbReference>
<name>A0A645CPJ2_9ZZZZ</name>
<evidence type="ECO:0000259" key="8">
    <source>
        <dbReference type="PROSITE" id="PS51101"/>
    </source>
</evidence>
<evidence type="ECO:0000256" key="2">
    <source>
        <dbReference type="ARBA" id="ARBA00022448"/>
    </source>
</evidence>
<dbReference type="Pfam" id="PF03830">
    <property type="entry name" value="PTSIIB_sorb"/>
    <property type="match status" value="1"/>
</dbReference>
<comment type="caution">
    <text evidence="9">The sequence shown here is derived from an EMBL/GenBank/DDBJ whole genome shotgun (WGS) entry which is preliminary data.</text>
</comment>
<keyword evidence="2" id="KW-0813">Transport</keyword>
<dbReference type="EMBL" id="VSSQ01028920">
    <property type="protein sequence ID" value="MPM78815.1"/>
    <property type="molecule type" value="Genomic_DNA"/>
</dbReference>
<accession>A0A645CPJ2</accession>
<organism evidence="9">
    <name type="scientific">bioreactor metagenome</name>
    <dbReference type="NCBI Taxonomy" id="1076179"/>
    <lineage>
        <taxon>unclassified sequences</taxon>
        <taxon>metagenomes</taxon>
        <taxon>ecological metagenomes</taxon>
    </lineage>
</organism>
<dbReference type="AlphaFoldDB" id="A0A645CPJ2"/>
<keyword evidence="5" id="KW-0808">Transferase</keyword>
<sequence length="112" mass="12055">MKMAVPSGCSVQILTVADAVPVLQASEKSDEKAIVLVKAPITLRALIDQGIVIKEINVGNVGAGPGRKAVMRSTQLTKDEFDTLVGMSAKGIHIYFQMLPEAKSMELEKLKF</sequence>
<dbReference type="Gene3D" id="3.40.35.10">
    <property type="entry name" value="Phosphotransferase system, sorbose subfamily IIB component"/>
    <property type="match status" value="1"/>
</dbReference>
<comment type="subcellular location">
    <subcellularLocation>
        <location evidence="1">Cytoplasm</location>
    </subcellularLocation>
</comment>
<dbReference type="GO" id="GO:0005737">
    <property type="term" value="C:cytoplasm"/>
    <property type="evidence" value="ECO:0007669"/>
    <property type="project" value="UniProtKB-SubCell"/>
</dbReference>
<dbReference type="InterPro" id="IPR036667">
    <property type="entry name" value="PTS_IIB_sorbose-sp_sf"/>
</dbReference>
<keyword evidence="7" id="KW-0418">Kinase</keyword>
<keyword evidence="6" id="KW-0598">Phosphotransferase system</keyword>
<feature type="domain" description="PTS EIIB type-4" evidence="8">
    <location>
        <begin position="1"/>
        <end position="112"/>
    </location>
</feature>
<evidence type="ECO:0000256" key="4">
    <source>
        <dbReference type="ARBA" id="ARBA00022597"/>
    </source>
</evidence>
<evidence type="ECO:0000256" key="3">
    <source>
        <dbReference type="ARBA" id="ARBA00022490"/>
    </source>
</evidence>
<evidence type="ECO:0000313" key="9">
    <source>
        <dbReference type="EMBL" id="MPM78815.1"/>
    </source>
</evidence>
<evidence type="ECO:0000256" key="1">
    <source>
        <dbReference type="ARBA" id="ARBA00004496"/>
    </source>
</evidence>
<proteinExistence type="predicted"/>
<gene>
    <name evidence="9" type="ORF">SDC9_125830</name>
</gene>
<dbReference type="InterPro" id="IPR004720">
    <property type="entry name" value="PTS_IIB_sorbose-sp"/>
</dbReference>
<evidence type="ECO:0000256" key="7">
    <source>
        <dbReference type="ARBA" id="ARBA00022777"/>
    </source>
</evidence>
<evidence type="ECO:0000256" key="5">
    <source>
        <dbReference type="ARBA" id="ARBA00022679"/>
    </source>
</evidence>
<keyword evidence="4" id="KW-0762">Sugar transport</keyword>
<dbReference type="PROSITE" id="PS51101">
    <property type="entry name" value="PTS_EIIB_TYPE_4"/>
    <property type="match status" value="1"/>
</dbReference>
<dbReference type="SUPFAM" id="SSF52728">
    <property type="entry name" value="PTS IIb component"/>
    <property type="match status" value="1"/>
</dbReference>
<dbReference type="GO" id="GO:0016301">
    <property type="term" value="F:kinase activity"/>
    <property type="evidence" value="ECO:0007669"/>
    <property type="project" value="UniProtKB-KW"/>
</dbReference>